<dbReference type="FunFam" id="3.30.450.60:FF:000003">
    <property type="entry name" value="Coatomer subunit delta"/>
    <property type="match status" value="1"/>
</dbReference>
<keyword evidence="12" id="KW-0175">Coiled coil</keyword>
<dbReference type="Pfam" id="PF01217">
    <property type="entry name" value="Clat_adaptor_s"/>
    <property type="match status" value="1"/>
</dbReference>
<keyword evidence="4 11" id="KW-0813">Transport</keyword>
<comment type="caution">
    <text evidence="15">The sequence shown here is derived from an EMBL/GenBank/DDBJ whole genome shotgun (WGS) entry which is preliminary data.</text>
</comment>
<evidence type="ECO:0000256" key="4">
    <source>
        <dbReference type="ARBA" id="ARBA00022448"/>
    </source>
</evidence>
<dbReference type="InterPro" id="IPR022775">
    <property type="entry name" value="AP_mu_sigma_su"/>
</dbReference>
<feature type="coiled-coil region" evidence="12">
    <location>
        <begin position="137"/>
        <end position="182"/>
    </location>
</feature>
<dbReference type="PROSITE" id="PS51072">
    <property type="entry name" value="MHD"/>
    <property type="match status" value="1"/>
</dbReference>
<proteinExistence type="inferred from homology"/>
<evidence type="ECO:0000256" key="2">
    <source>
        <dbReference type="ARBA" id="ARBA00010516"/>
    </source>
</evidence>
<gene>
    <name evidence="15" type="ORF">METBIDRAFT_40424</name>
</gene>
<name>A0A1A0HDJ7_9ASCO</name>
<dbReference type="SUPFAM" id="SSF64356">
    <property type="entry name" value="SNARE-like"/>
    <property type="match status" value="1"/>
</dbReference>
<evidence type="ECO:0000256" key="12">
    <source>
        <dbReference type="SAM" id="Coils"/>
    </source>
</evidence>
<evidence type="ECO:0000256" key="5">
    <source>
        <dbReference type="ARBA" id="ARBA00022490"/>
    </source>
</evidence>
<dbReference type="InterPro" id="IPR011012">
    <property type="entry name" value="Longin-like_dom_sf"/>
</dbReference>
<dbReference type="STRING" id="869754.A0A1A0HDJ7"/>
<evidence type="ECO:0000259" key="14">
    <source>
        <dbReference type="PROSITE" id="PS51072"/>
    </source>
</evidence>
<dbReference type="Proteomes" id="UP000092555">
    <property type="component" value="Unassembled WGS sequence"/>
</dbReference>
<dbReference type="OrthoDB" id="10266042at2759"/>
<protein>
    <recommendedName>
        <fullName evidence="11">Coatomer subunit delta</fullName>
    </recommendedName>
</protein>
<dbReference type="GO" id="GO:0090167">
    <property type="term" value="P:Golgi distribution to daughter cells"/>
    <property type="evidence" value="ECO:0007669"/>
    <property type="project" value="EnsemblFungi"/>
</dbReference>
<dbReference type="GO" id="GO:0006890">
    <property type="term" value="P:retrograde vesicle-mediated transport, Golgi to endoplasmic reticulum"/>
    <property type="evidence" value="ECO:0007669"/>
    <property type="project" value="UniProtKB-UniRule"/>
</dbReference>
<keyword evidence="5 11" id="KW-0963">Cytoplasm</keyword>
<feature type="domain" description="MHD" evidence="14">
    <location>
        <begin position="294"/>
        <end position="554"/>
    </location>
</feature>
<dbReference type="GO" id="GO:0000139">
    <property type="term" value="C:Golgi membrane"/>
    <property type="evidence" value="ECO:0007669"/>
    <property type="project" value="UniProtKB-SubCell"/>
</dbReference>
<keyword evidence="10" id="KW-0968">Cytoplasmic vesicle</keyword>
<dbReference type="GO" id="GO:0006888">
    <property type="term" value="P:endoplasmic reticulum to Golgi vesicle-mediated transport"/>
    <property type="evidence" value="ECO:0007669"/>
    <property type="project" value="EnsemblFungi"/>
</dbReference>
<comment type="subcellular location">
    <subcellularLocation>
        <location evidence="11">Cytoplasm</location>
    </subcellularLocation>
    <subcellularLocation>
        <location evidence="1 11">Golgi apparatus membrane</location>
        <topology evidence="1 11">Peripheral membrane protein</topology>
        <orientation evidence="1 11">Cytoplasmic side</orientation>
    </subcellularLocation>
    <subcellularLocation>
        <location evidence="11">Cytoplasmic vesicle</location>
        <location evidence="11">COPI-coated vesicle membrane</location>
        <topology evidence="11">Peripheral membrane protein</topology>
        <orientation evidence="11">Cytoplasmic side</orientation>
    </subcellularLocation>
</comment>
<evidence type="ECO:0000256" key="10">
    <source>
        <dbReference type="ARBA" id="ARBA00023329"/>
    </source>
</evidence>
<dbReference type="EMBL" id="LXTC01000002">
    <property type="protein sequence ID" value="OBA22159.1"/>
    <property type="molecule type" value="Genomic_DNA"/>
</dbReference>
<keyword evidence="9 11" id="KW-0472">Membrane</keyword>
<dbReference type="GO" id="GO:0030126">
    <property type="term" value="C:COPI vesicle coat"/>
    <property type="evidence" value="ECO:0007669"/>
    <property type="project" value="UniProtKB-UniRule"/>
</dbReference>
<dbReference type="Gene3D" id="3.30.450.60">
    <property type="match status" value="1"/>
</dbReference>
<dbReference type="InterPro" id="IPR027059">
    <property type="entry name" value="Coatomer_dsu"/>
</dbReference>
<keyword evidence="6 11" id="KW-0931">ER-Golgi transport</keyword>
<dbReference type="InterPro" id="IPR028565">
    <property type="entry name" value="MHD"/>
</dbReference>
<keyword evidence="7 11" id="KW-0653">Protein transport</keyword>
<keyword evidence="8 11" id="KW-0333">Golgi apparatus</keyword>
<evidence type="ECO:0000313" key="15">
    <source>
        <dbReference type="EMBL" id="OBA22159.1"/>
    </source>
</evidence>
<dbReference type="PANTHER" id="PTHR10121:SF0">
    <property type="entry name" value="COATOMER SUBUNIT DELTA"/>
    <property type="match status" value="1"/>
</dbReference>
<evidence type="ECO:0000256" key="13">
    <source>
        <dbReference type="SAM" id="MobiDB-lite"/>
    </source>
</evidence>
<evidence type="ECO:0000256" key="8">
    <source>
        <dbReference type="ARBA" id="ARBA00023034"/>
    </source>
</evidence>
<dbReference type="PANTHER" id="PTHR10121">
    <property type="entry name" value="COATOMER SUBUNIT DELTA"/>
    <property type="match status" value="1"/>
</dbReference>
<evidence type="ECO:0000256" key="6">
    <source>
        <dbReference type="ARBA" id="ARBA00022892"/>
    </source>
</evidence>
<dbReference type="Pfam" id="PF00928">
    <property type="entry name" value="Adap_comp_sub"/>
    <property type="match status" value="1"/>
</dbReference>
<evidence type="ECO:0000256" key="7">
    <source>
        <dbReference type="ARBA" id="ARBA00022927"/>
    </source>
</evidence>
<dbReference type="GeneID" id="30030246"/>
<accession>A0A1A0HDJ7</accession>
<evidence type="ECO:0000256" key="3">
    <source>
        <dbReference type="ARBA" id="ARBA00011775"/>
    </source>
</evidence>
<dbReference type="AlphaFoldDB" id="A0A1A0HDJ7"/>
<sequence>MAVLAVSICSHGGKALVARQFRDLSQDRITELLAHFPSLLSGSGAQNTTVETDAVRYVYQPLEEYYVVLLTNKQSNILQDIDTLHLFVLVVSNMLRSIDEKEIYSNAFELLSAFDEIVNLGHREKLNLSQVQSFLEMDSHEEKIQDIIERNKEMEATEERRRRAKEIQRKELARRNMELQHAAVFGAAGQAPPAHNSLDAFGYTSAPSAGPLYGNPPRAPAETPGPGSAPPRPAAGKGLQLGKKPLRPAATEQKQPLLAARPPAAAPSPGIPEAASSASASPGPQQSGGAKAANAGILITLNEKITAQLHREGGVSASEVKGDLNLRINNAALARARLLLRVGTQAGIQYKTHPNVDRALFLADSSIGLKDRAKPFPSNDQSLGVLRWRAAAPADDASLVPLLLTAWVSVDGGVADVNLEYELTPAFLDAHPLVESFDGVQILVPVVSDDVILKEDSSGHVSYNATDDGVVFSLAHIDTAAALGSFEFSVPVDSEDSLFPMQIAFHLSRTSGVTESDGLFGKVLVIDVVSNDDEEESLPFNLHQNLTSESYSVV</sequence>
<dbReference type="RefSeq" id="XP_018712655.1">
    <property type="nucleotide sequence ID" value="XM_018857270.1"/>
</dbReference>
<comment type="subunit">
    <text evidence="3 11">Oligomeric complex that consists of at least the alpha, beta, beta', gamma, delta, epsilon and zeta subunits.</text>
</comment>
<evidence type="ECO:0000256" key="9">
    <source>
        <dbReference type="ARBA" id="ARBA00023136"/>
    </source>
</evidence>
<feature type="compositionally biased region" description="Low complexity" evidence="13">
    <location>
        <begin position="271"/>
        <end position="290"/>
    </location>
</feature>
<dbReference type="SUPFAM" id="SSF49447">
    <property type="entry name" value="Second domain of Mu2 adaptin subunit (ap50) of ap2 adaptor"/>
    <property type="match status" value="1"/>
</dbReference>
<keyword evidence="16" id="KW-1185">Reference proteome</keyword>
<evidence type="ECO:0000256" key="1">
    <source>
        <dbReference type="ARBA" id="ARBA00004255"/>
    </source>
</evidence>
<evidence type="ECO:0000256" key="11">
    <source>
        <dbReference type="RuleBase" id="RU366052"/>
    </source>
</evidence>
<dbReference type="CDD" id="cd14830">
    <property type="entry name" value="Delta_COP_N"/>
    <property type="match status" value="1"/>
</dbReference>
<comment type="similarity">
    <text evidence="2 11">Belongs to the adaptor complexes medium subunit family. Delta-COP subfamily.</text>
</comment>
<comment type="function">
    <text evidence="11">The coatomer is a cytosolic protein complex that binds to dilysine motifs and reversibly associates with Golgi non-clathrin-coated vesicles, which further mediate biosynthetic protein transport from the ER, via the Golgi up to the trans Golgi network.</text>
</comment>
<dbReference type="InterPro" id="IPR036168">
    <property type="entry name" value="AP2_Mu_C_sf"/>
</dbReference>
<dbReference type="GO" id="GO:0015031">
    <property type="term" value="P:protein transport"/>
    <property type="evidence" value="ECO:0007669"/>
    <property type="project" value="UniProtKB-KW"/>
</dbReference>
<reference evidence="15 16" key="1">
    <citation type="submission" date="2016-05" db="EMBL/GenBank/DDBJ databases">
        <title>Comparative genomics of biotechnologically important yeasts.</title>
        <authorList>
            <consortium name="DOE Joint Genome Institute"/>
            <person name="Riley R."/>
            <person name="Haridas S."/>
            <person name="Wolfe K.H."/>
            <person name="Lopes M.R."/>
            <person name="Hittinger C.T."/>
            <person name="Goker M."/>
            <person name="Salamov A."/>
            <person name="Wisecaver J."/>
            <person name="Long T.M."/>
            <person name="Aerts A.L."/>
            <person name="Barry K."/>
            <person name="Choi C."/>
            <person name="Clum A."/>
            <person name="Coughlan A.Y."/>
            <person name="Deshpande S."/>
            <person name="Douglass A.P."/>
            <person name="Hanson S.J."/>
            <person name="Klenk H.-P."/>
            <person name="LaButti K."/>
            <person name="Lapidus A."/>
            <person name="Lindquist E."/>
            <person name="Lipzen A."/>
            <person name="Meier-kolthoff J.P."/>
            <person name="Ohm R.A."/>
            <person name="Otillar R.P."/>
            <person name="Pangilinan J."/>
            <person name="Peng Y."/>
            <person name="Rokas A."/>
            <person name="Rosa C.A."/>
            <person name="Scheuner C."/>
            <person name="Sibirny A.A."/>
            <person name="Slot J.C."/>
            <person name="Stielow J.B."/>
            <person name="Sun H."/>
            <person name="Kurtzman C.P."/>
            <person name="Blackwell M."/>
            <person name="Grigoriev I.V."/>
            <person name="Jeffries T.W."/>
        </authorList>
    </citation>
    <scope>NUCLEOTIDE SEQUENCE [LARGE SCALE GENOMIC DNA]</scope>
    <source>
        <strain evidence="15 16">NRRL YB-4993</strain>
    </source>
</reference>
<feature type="region of interest" description="Disordered" evidence="13">
    <location>
        <begin position="209"/>
        <end position="291"/>
    </location>
</feature>
<evidence type="ECO:0000313" key="16">
    <source>
        <dbReference type="Proteomes" id="UP000092555"/>
    </source>
</evidence>
<organism evidence="15 16">
    <name type="scientific">Metschnikowia bicuspidata var. bicuspidata NRRL YB-4993</name>
    <dbReference type="NCBI Taxonomy" id="869754"/>
    <lineage>
        <taxon>Eukaryota</taxon>
        <taxon>Fungi</taxon>
        <taxon>Dikarya</taxon>
        <taxon>Ascomycota</taxon>
        <taxon>Saccharomycotina</taxon>
        <taxon>Pichiomycetes</taxon>
        <taxon>Metschnikowiaceae</taxon>
        <taxon>Metschnikowia</taxon>
    </lineage>
</organism>
<dbReference type="CDD" id="cd09254">
    <property type="entry name" value="AP_delta-COPI_MHD"/>
    <property type="match status" value="1"/>
</dbReference>